<gene>
    <name evidence="1" type="ORF">SAMN06296052_14113</name>
</gene>
<protein>
    <submittedName>
        <fullName evidence="1">Uncharacterized protein</fullName>
    </submittedName>
</protein>
<evidence type="ECO:0000313" key="1">
    <source>
        <dbReference type="EMBL" id="SNT29250.1"/>
    </source>
</evidence>
<dbReference type="AlphaFoldDB" id="A0A239LG35"/>
<evidence type="ECO:0000313" key="2">
    <source>
        <dbReference type="Proteomes" id="UP000198432"/>
    </source>
</evidence>
<dbReference type="Proteomes" id="UP000198432">
    <property type="component" value="Unassembled WGS sequence"/>
</dbReference>
<sequence length="125" mass="14544">MKRFVWILLLIGALVQPLGRTGIYMLFQANRAYITSHLCEKRDVLESTCQGKCYLKKKLHKESKREQQAPGQAKQQTVDLIAKSASIKLGEVNWLTETRTRHSFYLEKDYPLLTYHIFHPPRVLA</sequence>
<accession>A0A239LG35</accession>
<organism evidence="1 2">
    <name type="scientific">Pontibacter ummariensis</name>
    <dbReference type="NCBI Taxonomy" id="1610492"/>
    <lineage>
        <taxon>Bacteria</taxon>
        <taxon>Pseudomonadati</taxon>
        <taxon>Bacteroidota</taxon>
        <taxon>Cytophagia</taxon>
        <taxon>Cytophagales</taxon>
        <taxon>Hymenobacteraceae</taxon>
        <taxon>Pontibacter</taxon>
    </lineage>
</organism>
<name>A0A239LG35_9BACT</name>
<dbReference type="RefSeq" id="WP_144266389.1">
    <property type="nucleotide sequence ID" value="NZ_FZOQ01000041.1"/>
</dbReference>
<proteinExistence type="predicted"/>
<reference evidence="2" key="1">
    <citation type="submission" date="2017-06" db="EMBL/GenBank/DDBJ databases">
        <authorList>
            <person name="Varghese N."/>
            <person name="Submissions S."/>
        </authorList>
    </citation>
    <scope>NUCLEOTIDE SEQUENCE [LARGE SCALE GENOMIC DNA]</scope>
    <source>
        <strain evidence="2">NKM1</strain>
    </source>
</reference>
<dbReference type="EMBL" id="FZOQ01000041">
    <property type="protein sequence ID" value="SNT29250.1"/>
    <property type="molecule type" value="Genomic_DNA"/>
</dbReference>
<keyword evidence="2" id="KW-1185">Reference proteome</keyword>
<dbReference type="OrthoDB" id="980645at2"/>